<dbReference type="GO" id="GO:0005737">
    <property type="term" value="C:cytoplasm"/>
    <property type="evidence" value="ECO:0007669"/>
    <property type="project" value="TreeGrafter"/>
</dbReference>
<dbReference type="RefSeq" id="WP_167361212.1">
    <property type="nucleotide sequence ID" value="NZ_FNJL01000006.1"/>
</dbReference>
<dbReference type="Gene3D" id="1.10.3290.10">
    <property type="entry name" value="Fido-like domain"/>
    <property type="match status" value="1"/>
</dbReference>
<dbReference type="EMBL" id="FNJL01000006">
    <property type="protein sequence ID" value="SDP02363.1"/>
    <property type="molecule type" value="Genomic_DNA"/>
</dbReference>
<protein>
    <recommendedName>
        <fullName evidence="6">Leucine rich repeat-containing protein</fullName>
    </recommendedName>
</protein>
<evidence type="ECO:0000256" key="2">
    <source>
        <dbReference type="ARBA" id="ARBA00022737"/>
    </source>
</evidence>
<evidence type="ECO:0000313" key="4">
    <source>
        <dbReference type="EMBL" id="SDP02363.1"/>
    </source>
</evidence>
<accession>A0A1H0PBH7</accession>
<dbReference type="SUPFAM" id="SSF52058">
    <property type="entry name" value="L domain-like"/>
    <property type="match status" value="1"/>
</dbReference>
<dbReference type="AlphaFoldDB" id="A0A1H0PBH7"/>
<organism evidence="4 5">
    <name type="scientific">Paracidovorax cattleyae</name>
    <dbReference type="NCBI Taxonomy" id="80868"/>
    <lineage>
        <taxon>Bacteria</taxon>
        <taxon>Pseudomonadati</taxon>
        <taxon>Pseudomonadota</taxon>
        <taxon>Betaproteobacteria</taxon>
        <taxon>Burkholderiales</taxon>
        <taxon>Comamonadaceae</taxon>
        <taxon>Paracidovorax</taxon>
    </lineage>
</organism>
<proteinExistence type="predicted"/>
<evidence type="ECO:0008006" key="6">
    <source>
        <dbReference type="Google" id="ProtNLM"/>
    </source>
</evidence>
<keyword evidence="2" id="KW-0677">Repeat</keyword>
<evidence type="ECO:0000256" key="1">
    <source>
        <dbReference type="ARBA" id="ARBA00022614"/>
    </source>
</evidence>
<dbReference type="PANTHER" id="PTHR48051">
    <property type="match status" value="1"/>
</dbReference>
<dbReference type="Proteomes" id="UP000199317">
    <property type="component" value="Unassembled WGS sequence"/>
</dbReference>
<dbReference type="Gene3D" id="3.80.10.10">
    <property type="entry name" value="Ribonuclease Inhibitor"/>
    <property type="match status" value="1"/>
</dbReference>
<dbReference type="PANTHER" id="PTHR48051:SF1">
    <property type="entry name" value="RAS SUPPRESSOR PROTEIN 1"/>
    <property type="match status" value="1"/>
</dbReference>
<sequence>MNLSSSPYRPRSAFPDAVPQTVEAPRRVPAAPLPGHGEWMRALRQWRGAGPEHVPRGGFWARMAVRLARPAAVRPLPGGFDELREEAVDRVLEAHAERSCTLDLSGLALSELPPGLERLEFLEALDVSDNTGLYRLPDALAHCRALRFLAARNSFVTEVPAALFALPQLETLDLSANFDLGNLPDSLAQATRLRELRLSHCRFTAIPAAAAQLPALAFVDLSCNPRLHALPGGRLAMPGRVVLDGTPAALTAELLRAPPWTPAERRALGACLRYIAGGASGRGLPVQEGPRLALFLSERVDGTATAASWRDAARTVDTWVAEGRPFTPQALLELGWIANGRAPGEPRLRTHEIQRVPAGRGPLPCRESDPRAVAAPPGFDHRSYPPARALPGHLAEVTVHLEARLAGGDPLAAVEVAALLHQAFMSLRPLPSGNASAALLAMDWALLRQGLPPMRLPGREERLHAAVVFAGGRPARARGMEDLVRQVMRGLAHWREPACAVAA</sequence>
<dbReference type="InterPro" id="IPR053674">
    <property type="entry name" value="RLCK_Uridylyltransferase"/>
</dbReference>
<name>A0A1H0PBH7_9BURK</name>
<feature type="region of interest" description="Disordered" evidence="3">
    <location>
        <begin position="1"/>
        <end position="34"/>
    </location>
</feature>
<evidence type="ECO:0000313" key="5">
    <source>
        <dbReference type="Proteomes" id="UP000199317"/>
    </source>
</evidence>
<dbReference type="InterPro" id="IPR032675">
    <property type="entry name" value="LRR_dom_sf"/>
</dbReference>
<gene>
    <name evidence="4" type="ORF">SAMN04489708_10678</name>
</gene>
<dbReference type="InterPro" id="IPR036597">
    <property type="entry name" value="Fido-like_dom_sf"/>
</dbReference>
<reference evidence="5" key="1">
    <citation type="submission" date="2016-10" db="EMBL/GenBank/DDBJ databases">
        <authorList>
            <person name="Varghese N."/>
            <person name="Submissions S."/>
        </authorList>
    </citation>
    <scope>NUCLEOTIDE SEQUENCE [LARGE SCALE GENOMIC DNA]</scope>
    <source>
        <strain evidence="5">DSM 17101</strain>
    </source>
</reference>
<dbReference type="InterPro" id="IPR050216">
    <property type="entry name" value="LRR_domain-containing"/>
</dbReference>
<keyword evidence="1" id="KW-0433">Leucine-rich repeat</keyword>
<keyword evidence="5" id="KW-1185">Reference proteome</keyword>
<evidence type="ECO:0000256" key="3">
    <source>
        <dbReference type="SAM" id="MobiDB-lite"/>
    </source>
</evidence>
<dbReference type="NCBIfam" id="NF041381">
    <property type="entry name" value="XopAC"/>
    <property type="match status" value="1"/>
</dbReference>